<dbReference type="Proteomes" id="UP001066276">
    <property type="component" value="Chromosome 1_1"/>
</dbReference>
<evidence type="ECO:0000313" key="3">
    <source>
        <dbReference type="Proteomes" id="UP001066276"/>
    </source>
</evidence>
<comment type="caution">
    <text evidence="2">The sequence shown here is derived from an EMBL/GenBank/DDBJ whole genome shotgun (WGS) entry which is preliminary data.</text>
</comment>
<protein>
    <submittedName>
        <fullName evidence="2">Uncharacterized protein</fullName>
    </submittedName>
</protein>
<dbReference type="EMBL" id="JANPWB010000001">
    <property type="protein sequence ID" value="KAJ1213280.1"/>
    <property type="molecule type" value="Genomic_DNA"/>
</dbReference>
<feature type="compositionally biased region" description="Polar residues" evidence="1">
    <location>
        <begin position="32"/>
        <end position="46"/>
    </location>
</feature>
<proteinExistence type="predicted"/>
<gene>
    <name evidence="2" type="ORF">NDU88_000918</name>
</gene>
<accession>A0AAV7WKE2</accession>
<feature type="compositionally biased region" description="Basic and acidic residues" evidence="1">
    <location>
        <begin position="18"/>
        <end position="31"/>
    </location>
</feature>
<dbReference type="AlphaFoldDB" id="A0AAV7WKE2"/>
<organism evidence="2 3">
    <name type="scientific">Pleurodeles waltl</name>
    <name type="common">Iberian ribbed newt</name>
    <dbReference type="NCBI Taxonomy" id="8319"/>
    <lineage>
        <taxon>Eukaryota</taxon>
        <taxon>Metazoa</taxon>
        <taxon>Chordata</taxon>
        <taxon>Craniata</taxon>
        <taxon>Vertebrata</taxon>
        <taxon>Euteleostomi</taxon>
        <taxon>Amphibia</taxon>
        <taxon>Batrachia</taxon>
        <taxon>Caudata</taxon>
        <taxon>Salamandroidea</taxon>
        <taxon>Salamandridae</taxon>
        <taxon>Pleurodelinae</taxon>
        <taxon>Pleurodeles</taxon>
    </lineage>
</organism>
<keyword evidence="3" id="KW-1185">Reference proteome</keyword>
<feature type="region of interest" description="Disordered" evidence="1">
    <location>
        <begin position="18"/>
        <end position="61"/>
    </location>
</feature>
<sequence>METRVNCRVNALHLEESKLQEARRGPRERVQRSGSDSAAITTTQTHLEPAERRSSGVGRGDYAHTCASYESVRLKYLWHGIHT</sequence>
<name>A0AAV7WKE2_PLEWA</name>
<reference evidence="2" key="1">
    <citation type="journal article" date="2022" name="bioRxiv">
        <title>Sequencing and chromosome-scale assembly of the giantPleurodeles waltlgenome.</title>
        <authorList>
            <person name="Brown T."/>
            <person name="Elewa A."/>
            <person name="Iarovenko S."/>
            <person name="Subramanian E."/>
            <person name="Araus A.J."/>
            <person name="Petzold A."/>
            <person name="Susuki M."/>
            <person name="Suzuki K.-i.T."/>
            <person name="Hayashi T."/>
            <person name="Toyoda A."/>
            <person name="Oliveira C."/>
            <person name="Osipova E."/>
            <person name="Leigh N.D."/>
            <person name="Simon A."/>
            <person name="Yun M.H."/>
        </authorList>
    </citation>
    <scope>NUCLEOTIDE SEQUENCE</scope>
    <source>
        <strain evidence="2">20211129_DDA</strain>
        <tissue evidence="2">Liver</tissue>
    </source>
</reference>
<evidence type="ECO:0000256" key="1">
    <source>
        <dbReference type="SAM" id="MobiDB-lite"/>
    </source>
</evidence>
<evidence type="ECO:0000313" key="2">
    <source>
        <dbReference type="EMBL" id="KAJ1213280.1"/>
    </source>
</evidence>